<reference evidence="3" key="1">
    <citation type="submission" date="2020-11" db="EMBL/GenBank/DDBJ databases">
        <title>Nocardioides sp. nov., isolated from Soil of Cynanchum wilfordii Hemsley rhizosphere.</title>
        <authorList>
            <person name="Lee J.-S."/>
            <person name="Suh M.K."/>
            <person name="Kim J.-S."/>
        </authorList>
    </citation>
    <scope>NUCLEOTIDE SEQUENCE</scope>
    <source>
        <strain evidence="3">KCTC 19275</strain>
    </source>
</reference>
<organism evidence="3 4">
    <name type="scientific">Nocardioides islandensis</name>
    <dbReference type="NCBI Taxonomy" id="433663"/>
    <lineage>
        <taxon>Bacteria</taxon>
        <taxon>Bacillati</taxon>
        <taxon>Actinomycetota</taxon>
        <taxon>Actinomycetes</taxon>
        <taxon>Propionibacteriales</taxon>
        <taxon>Nocardioidaceae</taxon>
        <taxon>Nocardioides</taxon>
    </lineage>
</organism>
<comment type="caution">
    <text evidence="3">The sequence shown here is derived from an EMBL/GenBank/DDBJ whole genome shotgun (WGS) entry which is preliminary data.</text>
</comment>
<evidence type="ECO:0000313" key="3">
    <source>
        <dbReference type="EMBL" id="MBF4762160.1"/>
    </source>
</evidence>
<evidence type="ECO:0000259" key="2">
    <source>
        <dbReference type="Pfam" id="PF20058"/>
    </source>
</evidence>
<feature type="region of interest" description="Disordered" evidence="1">
    <location>
        <begin position="73"/>
        <end position="107"/>
    </location>
</feature>
<dbReference type="Pfam" id="PF20058">
    <property type="entry name" value="DUF6457"/>
    <property type="match status" value="1"/>
</dbReference>
<keyword evidence="4" id="KW-1185">Reference proteome</keyword>
<dbReference type="EMBL" id="JADKPN010000001">
    <property type="protein sequence ID" value="MBF4762160.1"/>
    <property type="molecule type" value="Genomic_DNA"/>
</dbReference>
<protein>
    <recommendedName>
        <fullName evidence="2">DUF6457 domain-containing protein</fullName>
    </recommendedName>
</protein>
<proteinExistence type="predicted"/>
<dbReference type="RefSeq" id="WP_194705304.1">
    <property type="nucleotide sequence ID" value="NZ_JADKPN010000001.1"/>
</dbReference>
<gene>
    <name evidence="3" type="ORF">ISU07_03390</name>
</gene>
<sequence>MNLHDWIDELCDVLDIDTEVDEGLVLDLAKVVADNVVRKAAPISTYLLGYAAGLQEADPVGVEKLAARAQALAEGWDRPSTAPDPVDIDDEVPDDSTVDHTDDAFDD</sequence>
<feature type="domain" description="DUF6457" evidence="2">
    <location>
        <begin position="2"/>
        <end position="78"/>
    </location>
</feature>
<dbReference type="InterPro" id="IPR045598">
    <property type="entry name" value="DUF6457"/>
</dbReference>
<accession>A0A930VDW0</accession>
<feature type="compositionally biased region" description="Acidic residues" evidence="1">
    <location>
        <begin position="86"/>
        <end position="96"/>
    </location>
</feature>
<evidence type="ECO:0000256" key="1">
    <source>
        <dbReference type="SAM" id="MobiDB-lite"/>
    </source>
</evidence>
<evidence type="ECO:0000313" key="4">
    <source>
        <dbReference type="Proteomes" id="UP000640489"/>
    </source>
</evidence>
<dbReference type="AlphaFoldDB" id="A0A930VDW0"/>
<name>A0A930VDW0_9ACTN</name>
<dbReference type="Proteomes" id="UP000640489">
    <property type="component" value="Unassembled WGS sequence"/>
</dbReference>
<feature type="compositionally biased region" description="Basic and acidic residues" evidence="1">
    <location>
        <begin position="97"/>
        <end position="107"/>
    </location>
</feature>